<evidence type="ECO:0000313" key="2">
    <source>
        <dbReference type="Proteomes" id="UP000183410"/>
    </source>
</evidence>
<dbReference type="RefSeq" id="WP_156182331.1">
    <property type="nucleotide sequence ID" value="NZ_FONN01000009.1"/>
</dbReference>
<sequence>MIVETVNPDITAELFVLLSFGLRVRASFPLSSVSLAAKEISDFMAGILKKQ</sequence>
<proteinExistence type="predicted"/>
<gene>
    <name evidence="1" type="ORF">SAMN04487969_109243</name>
</gene>
<dbReference type="AlphaFoldDB" id="A0A1I2ENF6"/>
<keyword evidence="2" id="KW-1185">Reference proteome</keyword>
<dbReference type="OrthoDB" id="9814703at2"/>
<dbReference type="Proteomes" id="UP000183410">
    <property type="component" value="Unassembled WGS sequence"/>
</dbReference>
<organism evidence="1 2">
    <name type="scientific">Paenibacillus algorifonticola</name>
    <dbReference type="NCBI Taxonomy" id="684063"/>
    <lineage>
        <taxon>Bacteria</taxon>
        <taxon>Bacillati</taxon>
        <taxon>Bacillota</taxon>
        <taxon>Bacilli</taxon>
        <taxon>Bacillales</taxon>
        <taxon>Paenibacillaceae</taxon>
        <taxon>Paenibacillus</taxon>
    </lineage>
</organism>
<protein>
    <submittedName>
        <fullName evidence="1">Uncharacterized protein</fullName>
    </submittedName>
</protein>
<dbReference type="EMBL" id="FONN01000009">
    <property type="protein sequence ID" value="SFE94243.1"/>
    <property type="molecule type" value="Genomic_DNA"/>
</dbReference>
<name>A0A1I2ENF6_9BACL</name>
<evidence type="ECO:0000313" key="1">
    <source>
        <dbReference type="EMBL" id="SFE94243.1"/>
    </source>
</evidence>
<reference evidence="2" key="1">
    <citation type="submission" date="2016-10" db="EMBL/GenBank/DDBJ databases">
        <authorList>
            <person name="Varghese N."/>
            <person name="Submissions S."/>
        </authorList>
    </citation>
    <scope>NUCLEOTIDE SEQUENCE [LARGE SCALE GENOMIC DNA]</scope>
    <source>
        <strain evidence="2">CGMCC 1.10223</strain>
    </source>
</reference>
<accession>A0A1I2ENF6</accession>